<dbReference type="AlphaFoldDB" id="A0AAX2SE33"/>
<dbReference type="GO" id="GO:0043138">
    <property type="term" value="F:3'-5' DNA helicase activity"/>
    <property type="evidence" value="ECO:0007669"/>
    <property type="project" value="UniProtKB-EC"/>
</dbReference>
<dbReference type="EC" id="5.6.2.4" evidence="7"/>
<evidence type="ECO:0000313" key="12">
    <source>
        <dbReference type="Proteomes" id="UP000298017"/>
    </source>
</evidence>
<dbReference type="RefSeq" id="WP_135010560.1">
    <property type="nucleotide sequence ID" value="NZ_SPNK01000005.1"/>
</dbReference>
<evidence type="ECO:0000256" key="6">
    <source>
        <dbReference type="ARBA" id="ARBA00034617"/>
    </source>
</evidence>
<keyword evidence="12" id="KW-1185">Reference proteome</keyword>
<protein>
    <recommendedName>
        <fullName evidence="7">DNA 3'-5' helicase</fullName>
        <ecNumber evidence="7">5.6.2.4</ecNumber>
    </recommendedName>
</protein>
<dbReference type="GO" id="GO:0003677">
    <property type="term" value="F:DNA binding"/>
    <property type="evidence" value="ECO:0007669"/>
    <property type="project" value="InterPro"/>
</dbReference>
<evidence type="ECO:0000256" key="8">
    <source>
        <dbReference type="ARBA" id="ARBA00048988"/>
    </source>
</evidence>
<reference evidence="11 12" key="1">
    <citation type="submission" date="2019-03" db="EMBL/GenBank/DDBJ databases">
        <title>Genome Sequencing and Assembly of Various Microbes Isolated from Alder Root Nodule.</title>
        <authorList>
            <person name="Swanson E."/>
            <person name="Sevigny J.L."/>
            <person name="Pesce C."/>
            <person name="Davis I."/>
            <person name="Kleiner V."/>
            <person name="Tisa L."/>
        </authorList>
    </citation>
    <scope>NUCLEOTIDE SEQUENCE [LARGE SCALE GENOMIC DNA]</scope>
    <source>
        <strain evidence="11 12">4R-31</strain>
    </source>
</reference>
<dbReference type="Gene3D" id="3.40.50.300">
    <property type="entry name" value="P-loop containing nucleotide triphosphate hydrolases"/>
    <property type="match status" value="2"/>
</dbReference>
<dbReference type="InterPro" id="IPR014016">
    <property type="entry name" value="UvrD-like_ATP-bd"/>
</dbReference>
<evidence type="ECO:0000256" key="9">
    <source>
        <dbReference type="PROSITE-ProRule" id="PRU00560"/>
    </source>
</evidence>
<dbReference type="GO" id="GO:0000725">
    <property type="term" value="P:recombinational repair"/>
    <property type="evidence" value="ECO:0007669"/>
    <property type="project" value="TreeGrafter"/>
</dbReference>
<sequence length="782" mass="85608">MTAPQKQLILDRGFLGSYEKSIAGKVNATLEKLIKDPTTNGLHVEPIQNCADDRVRTARVDQFYRLVLFDLGSLWLLYGVYAHDDAYQVAAKAYARVNPTSGAAEIRQVDSTDIADAEHYTDAELKALVEARAAEMVALQQEEDAASSSLGAQPETVIVARNPLASLAVEKLTGQLGVDESVATVAVRADSEADLMAFLGRVGGWQADALLDLATGETLETVRERYTAVDEPVTGGTEVGVPSETDAVVRAVTTPRAASQFHLIEDDAALEKALASGDFDAWRLFLHPDQQEYVDKKTSGPFRLSGGAGTGKTVVLVHRAVRLARENPDARVLVVSYTRNLVDMIAQQIRALDPRVRMAGQLGQPGITVMTLDQVAHRVLGVANGSQGLSQAMEEVVGWGVQRTPDYRSSGAYGASPWDEAIEAAGTELPHQVAVPAFFQSEYQEVILPALITEEREYLRAPRMGRGTRLGRNQRRAVWAAVQRYRADGLATQSIDWDEAAAIAAAFLRRSEGRLPADHVLIDEGQDFTPTRWQLARACVAEGPDDLFIAEDSNQRIYGQRIVLGHYGIKVVGRSRRLRLNYRTTEQNLALALKVLEGGEYNLDEVEGEAVDHSHERYVSSRSGPVPVLLPARDLAQEYELVAGLVRRWLEELAEEGLSASTLGILTRTKKQRDALVRTLGELGVNAAPVDKQDIPQGTPAVMTLHRAKGTEFSRVLLFDVSEASIPRFFAGSDYDEKAHEDNALRERSLLYVGATRARDVLAISWSKKASQFLPVAEEVRS</sequence>
<comment type="caution">
    <text evidence="11">The sequence shown here is derived from an EMBL/GenBank/DDBJ whole genome shotgun (WGS) entry which is preliminary data.</text>
</comment>
<comment type="catalytic activity">
    <reaction evidence="8">
        <text>ATP + H2O = ADP + phosphate + H(+)</text>
        <dbReference type="Rhea" id="RHEA:13065"/>
        <dbReference type="ChEBI" id="CHEBI:15377"/>
        <dbReference type="ChEBI" id="CHEBI:15378"/>
        <dbReference type="ChEBI" id="CHEBI:30616"/>
        <dbReference type="ChEBI" id="CHEBI:43474"/>
        <dbReference type="ChEBI" id="CHEBI:456216"/>
        <dbReference type="EC" id="5.6.2.4"/>
    </reaction>
</comment>
<dbReference type="PROSITE" id="PS51198">
    <property type="entry name" value="UVRD_HELICASE_ATP_BIND"/>
    <property type="match status" value="1"/>
</dbReference>
<gene>
    <name evidence="11" type="ORF">E4P33_06505</name>
</gene>
<dbReference type="SUPFAM" id="SSF52540">
    <property type="entry name" value="P-loop containing nucleoside triphosphate hydrolases"/>
    <property type="match status" value="1"/>
</dbReference>
<accession>A0AAX2SE33</accession>
<evidence type="ECO:0000256" key="2">
    <source>
        <dbReference type="ARBA" id="ARBA00022801"/>
    </source>
</evidence>
<dbReference type="GO" id="GO:0005829">
    <property type="term" value="C:cytosol"/>
    <property type="evidence" value="ECO:0007669"/>
    <property type="project" value="TreeGrafter"/>
</dbReference>
<proteinExistence type="predicted"/>
<feature type="domain" description="UvrD-like helicase ATP-binding" evidence="10">
    <location>
        <begin position="285"/>
        <end position="592"/>
    </location>
</feature>
<keyword evidence="1 9" id="KW-0547">Nucleotide-binding</keyword>
<evidence type="ECO:0000313" key="11">
    <source>
        <dbReference type="EMBL" id="TFI01767.1"/>
    </source>
</evidence>
<keyword evidence="2 9" id="KW-0378">Hydrolase</keyword>
<dbReference type="Pfam" id="PF13361">
    <property type="entry name" value="UvrD_C"/>
    <property type="match status" value="1"/>
</dbReference>
<dbReference type="InterPro" id="IPR000212">
    <property type="entry name" value="DNA_helicase_UvrD/REP"/>
</dbReference>
<dbReference type="GO" id="GO:0016787">
    <property type="term" value="F:hydrolase activity"/>
    <property type="evidence" value="ECO:0007669"/>
    <property type="project" value="UniProtKB-UniRule"/>
</dbReference>
<keyword evidence="5" id="KW-0413">Isomerase</keyword>
<evidence type="ECO:0000256" key="3">
    <source>
        <dbReference type="ARBA" id="ARBA00022806"/>
    </source>
</evidence>
<organism evidence="11 12">
    <name type="scientific">Kocuria rhizophila</name>
    <dbReference type="NCBI Taxonomy" id="72000"/>
    <lineage>
        <taxon>Bacteria</taxon>
        <taxon>Bacillati</taxon>
        <taxon>Actinomycetota</taxon>
        <taxon>Actinomycetes</taxon>
        <taxon>Micrococcales</taxon>
        <taxon>Micrococcaceae</taxon>
        <taxon>Kocuria</taxon>
    </lineage>
</organism>
<comment type="catalytic activity">
    <reaction evidence="6">
        <text>Couples ATP hydrolysis with the unwinding of duplex DNA by translocating in the 3'-5' direction.</text>
        <dbReference type="EC" id="5.6.2.4"/>
    </reaction>
</comment>
<dbReference type="PANTHER" id="PTHR11070">
    <property type="entry name" value="UVRD / RECB / PCRA DNA HELICASE FAMILY MEMBER"/>
    <property type="match status" value="1"/>
</dbReference>
<evidence type="ECO:0000256" key="4">
    <source>
        <dbReference type="ARBA" id="ARBA00022840"/>
    </source>
</evidence>
<evidence type="ECO:0000256" key="5">
    <source>
        <dbReference type="ARBA" id="ARBA00023235"/>
    </source>
</evidence>
<keyword evidence="4 9" id="KW-0067">ATP-binding</keyword>
<evidence type="ECO:0000259" key="10">
    <source>
        <dbReference type="PROSITE" id="PS51198"/>
    </source>
</evidence>
<dbReference type="Pfam" id="PF00580">
    <property type="entry name" value="UvrD-helicase"/>
    <property type="match status" value="1"/>
</dbReference>
<evidence type="ECO:0000256" key="7">
    <source>
        <dbReference type="ARBA" id="ARBA00034808"/>
    </source>
</evidence>
<dbReference type="GO" id="GO:0005524">
    <property type="term" value="F:ATP binding"/>
    <property type="evidence" value="ECO:0007669"/>
    <property type="project" value="UniProtKB-UniRule"/>
</dbReference>
<keyword evidence="3 9" id="KW-0347">Helicase</keyword>
<evidence type="ECO:0000256" key="1">
    <source>
        <dbReference type="ARBA" id="ARBA00022741"/>
    </source>
</evidence>
<dbReference type="InterPro" id="IPR027417">
    <property type="entry name" value="P-loop_NTPase"/>
</dbReference>
<dbReference type="EMBL" id="SPNK01000005">
    <property type="protein sequence ID" value="TFI01767.1"/>
    <property type="molecule type" value="Genomic_DNA"/>
</dbReference>
<name>A0AAX2SE33_KOCRH</name>
<dbReference type="Proteomes" id="UP000298017">
    <property type="component" value="Unassembled WGS sequence"/>
</dbReference>
<dbReference type="InterPro" id="IPR014017">
    <property type="entry name" value="DNA_helicase_UvrD-like_C"/>
</dbReference>
<dbReference type="PANTHER" id="PTHR11070:SF45">
    <property type="entry name" value="DNA 3'-5' HELICASE"/>
    <property type="match status" value="1"/>
</dbReference>
<feature type="binding site" evidence="9">
    <location>
        <begin position="306"/>
        <end position="313"/>
    </location>
    <ligand>
        <name>ATP</name>
        <dbReference type="ChEBI" id="CHEBI:30616"/>
    </ligand>
</feature>